<feature type="domain" description="N-acetyltransferase" evidence="1">
    <location>
        <begin position="3"/>
        <end position="155"/>
    </location>
</feature>
<name>A0A418W9J9_9PROT</name>
<dbReference type="Proteomes" id="UP000284605">
    <property type="component" value="Unassembled WGS sequence"/>
</dbReference>
<evidence type="ECO:0000313" key="2">
    <source>
        <dbReference type="EMBL" id="RJF86668.1"/>
    </source>
</evidence>
<dbReference type="PANTHER" id="PTHR43451:SF1">
    <property type="entry name" value="ACETYLTRANSFERASE"/>
    <property type="match status" value="1"/>
</dbReference>
<dbReference type="RefSeq" id="WP_119777313.1">
    <property type="nucleotide sequence ID" value="NZ_QYUK01000011.1"/>
</dbReference>
<dbReference type="SUPFAM" id="SSF55729">
    <property type="entry name" value="Acyl-CoA N-acyltransferases (Nat)"/>
    <property type="match status" value="1"/>
</dbReference>
<gene>
    <name evidence="2" type="ORF">D3874_06230</name>
</gene>
<dbReference type="CDD" id="cd04301">
    <property type="entry name" value="NAT_SF"/>
    <property type="match status" value="1"/>
</dbReference>
<accession>A0A418W9J9</accession>
<dbReference type="AlphaFoldDB" id="A0A418W9J9"/>
<dbReference type="InterPro" id="IPR016181">
    <property type="entry name" value="Acyl_CoA_acyltransferase"/>
</dbReference>
<dbReference type="GO" id="GO:0016747">
    <property type="term" value="F:acyltransferase activity, transferring groups other than amino-acyl groups"/>
    <property type="evidence" value="ECO:0007669"/>
    <property type="project" value="InterPro"/>
</dbReference>
<dbReference type="OrthoDB" id="9789081at2"/>
<dbReference type="Pfam" id="PF13673">
    <property type="entry name" value="Acetyltransf_10"/>
    <property type="match status" value="1"/>
</dbReference>
<sequence>MTLSIRAYEAGDLPALIELFRGAVRGVAARDYTPAQILAWAPDDLEADDWLPRLAAKRTWVARIAGEPMGFSDLEADGHIDMMFVHAGHQGQGIATRLLATVEAAARAAGLPRLHTEASITARPFFARRGFTVITAQSVSLGDQQLTNYRMEKFL</sequence>
<protein>
    <submittedName>
        <fullName evidence="2">GNAT family N-acetyltransferase</fullName>
    </submittedName>
</protein>
<keyword evidence="3" id="KW-1185">Reference proteome</keyword>
<dbReference type="PANTHER" id="PTHR43451">
    <property type="entry name" value="ACETYLTRANSFERASE (GNAT) FAMILY PROTEIN"/>
    <property type="match status" value="1"/>
</dbReference>
<dbReference type="EMBL" id="QYUK01000011">
    <property type="protein sequence ID" value="RJF86668.1"/>
    <property type="molecule type" value="Genomic_DNA"/>
</dbReference>
<dbReference type="PROSITE" id="PS51186">
    <property type="entry name" value="GNAT"/>
    <property type="match status" value="1"/>
</dbReference>
<dbReference type="InterPro" id="IPR052564">
    <property type="entry name" value="N-acetyltrans/Recomb-assoc"/>
</dbReference>
<comment type="caution">
    <text evidence="2">The sequence shown here is derived from an EMBL/GenBank/DDBJ whole genome shotgun (WGS) entry which is preliminary data.</text>
</comment>
<proteinExistence type="predicted"/>
<keyword evidence="2" id="KW-0808">Transferase</keyword>
<evidence type="ECO:0000313" key="3">
    <source>
        <dbReference type="Proteomes" id="UP000284605"/>
    </source>
</evidence>
<dbReference type="Gene3D" id="3.40.630.30">
    <property type="match status" value="1"/>
</dbReference>
<dbReference type="InterPro" id="IPR000182">
    <property type="entry name" value="GNAT_dom"/>
</dbReference>
<reference evidence="2 3" key="1">
    <citation type="submission" date="2018-09" db="EMBL/GenBank/DDBJ databases">
        <authorList>
            <person name="Zhu H."/>
        </authorList>
    </citation>
    <scope>NUCLEOTIDE SEQUENCE [LARGE SCALE GENOMIC DNA]</scope>
    <source>
        <strain evidence="2 3">K1W22B-8</strain>
    </source>
</reference>
<organism evidence="2 3">
    <name type="scientific">Oleomonas cavernae</name>
    <dbReference type="NCBI Taxonomy" id="2320859"/>
    <lineage>
        <taxon>Bacteria</taxon>
        <taxon>Pseudomonadati</taxon>
        <taxon>Pseudomonadota</taxon>
        <taxon>Alphaproteobacteria</taxon>
        <taxon>Acetobacterales</taxon>
        <taxon>Acetobacteraceae</taxon>
        <taxon>Oleomonas</taxon>
    </lineage>
</organism>
<evidence type="ECO:0000259" key="1">
    <source>
        <dbReference type="PROSITE" id="PS51186"/>
    </source>
</evidence>